<organism evidence="13 14">
    <name type="scientific">Trichinella zimbabwensis</name>
    <dbReference type="NCBI Taxonomy" id="268475"/>
    <lineage>
        <taxon>Eukaryota</taxon>
        <taxon>Metazoa</taxon>
        <taxon>Ecdysozoa</taxon>
        <taxon>Nematoda</taxon>
        <taxon>Enoplea</taxon>
        <taxon>Dorylaimia</taxon>
        <taxon>Trichinellida</taxon>
        <taxon>Trichinellidae</taxon>
        <taxon>Trichinella</taxon>
    </lineage>
</organism>
<evidence type="ECO:0000313" key="14">
    <source>
        <dbReference type="Proteomes" id="UP000055024"/>
    </source>
</evidence>
<accession>A0A0V1HNF0</accession>
<dbReference type="Pfam" id="PF00125">
    <property type="entry name" value="Histone"/>
    <property type="match status" value="1"/>
</dbReference>
<dbReference type="SUPFAM" id="SSF47113">
    <property type="entry name" value="Histone-fold"/>
    <property type="match status" value="1"/>
</dbReference>
<dbReference type="InterPro" id="IPR002119">
    <property type="entry name" value="Histone_H2A"/>
</dbReference>
<evidence type="ECO:0000256" key="8">
    <source>
        <dbReference type="ARBA" id="ARBA00023242"/>
    </source>
</evidence>
<dbReference type="InterPro" id="IPR007125">
    <property type="entry name" value="H2A/H2B/H3"/>
</dbReference>
<dbReference type="GO" id="GO:0000786">
    <property type="term" value="C:nucleosome"/>
    <property type="evidence" value="ECO:0007669"/>
    <property type="project" value="UniProtKB-KW"/>
</dbReference>
<dbReference type="CDD" id="cd00074">
    <property type="entry name" value="HFD_H2A"/>
    <property type="match status" value="1"/>
</dbReference>
<sequence>MQRHLSKRNKVRKIESRSKQAGLQFPVSRVYRLLRMRRYSERTGASAPVYLAAVMQYLTAEILELAGNAAHENKKNRISPRHLQLAIRNDEELNNFLTDVTIAQGGAMPNAYAPLWQQNDEELSEKMQSLELQ</sequence>
<dbReference type="STRING" id="268475.A0A0V1HNF0"/>
<evidence type="ECO:0000259" key="12">
    <source>
        <dbReference type="Pfam" id="PF16211"/>
    </source>
</evidence>
<keyword evidence="9 10" id="KW-0544">Nucleosome core</keyword>
<dbReference type="Proteomes" id="UP000055024">
    <property type="component" value="Unassembled WGS sequence"/>
</dbReference>
<comment type="subunit">
    <text evidence="10">The nucleosome is a histone octamer containing two molecules each of H2A, H2B, H3 and H4 assembled in one H3-H4 heterotetramer and two H2A-H2B heterodimers. The octamer wraps approximately 147 bp of DNA.</text>
</comment>
<comment type="similarity">
    <text evidence="4 10">Belongs to the histone H2A family.</text>
</comment>
<evidence type="ECO:0000256" key="7">
    <source>
        <dbReference type="ARBA" id="ARBA00023125"/>
    </source>
</evidence>
<proteinExistence type="inferred from homology"/>
<dbReference type="GO" id="GO:0030527">
    <property type="term" value="F:structural constituent of chromatin"/>
    <property type="evidence" value="ECO:0007669"/>
    <property type="project" value="InterPro"/>
</dbReference>
<evidence type="ECO:0000259" key="11">
    <source>
        <dbReference type="Pfam" id="PF00125"/>
    </source>
</evidence>
<dbReference type="PRINTS" id="PR00620">
    <property type="entry name" value="HISTONEH2A"/>
</dbReference>
<comment type="function">
    <text evidence="1">Core component of nucleosome. Nucleosomes wrap and compact DNA into chromatin, limiting DNA accessibility to the cellular machineries which require DNA as a template. Histones thereby play a central role in transcription regulation, DNA repair, DNA replication and chromosomal stability. DNA accessibility is regulated via a complex set of post-translational modifications of histones, also called histone code, and nucleosome remodeling.</text>
</comment>
<dbReference type="Gene3D" id="1.10.20.10">
    <property type="entry name" value="Histone, subunit A"/>
    <property type="match status" value="1"/>
</dbReference>
<dbReference type="GO" id="GO:0046982">
    <property type="term" value="F:protein heterodimerization activity"/>
    <property type="evidence" value="ECO:0007669"/>
    <property type="project" value="InterPro"/>
</dbReference>
<dbReference type="Pfam" id="PF16211">
    <property type="entry name" value="Histone_H2A_C"/>
    <property type="match status" value="1"/>
</dbReference>
<dbReference type="PROSITE" id="PS00046">
    <property type="entry name" value="HISTONE_H2A"/>
    <property type="match status" value="1"/>
</dbReference>
<name>A0A0V1HNF0_9BILA</name>
<keyword evidence="6" id="KW-1017">Isopeptide bond</keyword>
<dbReference type="SMART" id="SM00414">
    <property type="entry name" value="H2A"/>
    <property type="match status" value="1"/>
</dbReference>
<evidence type="ECO:0000256" key="2">
    <source>
        <dbReference type="ARBA" id="ARBA00004123"/>
    </source>
</evidence>
<comment type="caution">
    <text evidence="13">The sequence shown here is derived from an EMBL/GenBank/DDBJ whole genome shotgun (WGS) entry which is preliminary data.</text>
</comment>
<feature type="domain" description="Core Histone H2A/H2B/H3" evidence="11">
    <location>
        <begin position="7"/>
        <end position="88"/>
    </location>
</feature>
<evidence type="ECO:0000256" key="10">
    <source>
        <dbReference type="RuleBase" id="RU003767"/>
    </source>
</evidence>
<dbReference type="InterPro" id="IPR032458">
    <property type="entry name" value="Histone_H2A_CS"/>
</dbReference>
<dbReference type="EMBL" id="JYDP01000044">
    <property type="protein sequence ID" value="KRZ11980.1"/>
    <property type="molecule type" value="Genomic_DNA"/>
</dbReference>
<dbReference type="InterPro" id="IPR009072">
    <property type="entry name" value="Histone-fold"/>
</dbReference>
<keyword evidence="7 10" id="KW-0238">DNA-binding</keyword>
<dbReference type="FunFam" id="1.10.20.10:FF:000103">
    <property type="entry name" value="Histone H2A type 1"/>
    <property type="match status" value="1"/>
</dbReference>
<evidence type="ECO:0000256" key="6">
    <source>
        <dbReference type="ARBA" id="ARBA00022499"/>
    </source>
</evidence>
<dbReference type="GO" id="GO:0003677">
    <property type="term" value="F:DNA binding"/>
    <property type="evidence" value="ECO:0007669"/>
    <property type="project" value="UniProtKB-KW"/>
</dbReference>
<keyword evidence="8 10" id="KW-0539">Nucleus</keyword>
<protein>
    <recommendedName>
        <fullName evidence="10">Histone H2A</fullName>
    </recommendedName>
</protein>
<keyword evidence="5 10" id="KW-0158">Chromosome</keyword>
<dbReference type="GO" id="GO:0005634">
    <property type="term" value="C:nucleus"/>
    <property type="evidence" value="ECO:0007669"/>
    <property type="project" value="UniProtKB-SubCell"/>
</dbReference>
<dbReference type="AlphaFoldDB" id="A0A0V1HNF0"/>
<evidence type="ECO:0000256" key="5">
    <source>
        <dbReference type="ARBA" id="ARBA00022454"/>
    </source>
</evidence>
<dbReference type="PANTHER" id="PTHR23430">
    <property type="entry name" value="HISTONE H2A"/>
    <property type="match status" value="1"/>
</dbReference>
<comment type="subcellular location">
    <subcellularLocation>
        <location evidence="3">Chromosome</location>
    </subcellularLocation>
    <subcellularLocation>
        <location evidence="2 10">Nucleus</location>
    </subcellularLocation>
</comment>
<evidence type="ECO:0000313" key="13">
    <source>
        <dbReference type="EMBL" id="KRZ11980.1"/>
    </source>
</evidence>
<dbReference type="OrthoDB" id="9421954at2759"/>
<evidence type="ECO:0000256" key="3">
    <source>
        <dbReference type="ARBA" id="ARBA00004286"/>
    </source>
</evidence>
<gene>
    <name evidence="13" type="primary">H2AFJ</name>
    <name evidence="13" type="ORF">T11_7335</name>
</gene>
<evidence type="ECO:0000256" key="1">
    <source>
        <dbReference type="ARBA" id="ARBA00002001"/>
    </source>
</evidence>
<evidence type="ECO:0000256" key="4">
    <source>
        <dbReference type="ARBA" id="ARBA00010691"/>
    </source>
</evidence>
<feature type="domain" description="Histone H2A C-terminal" evidence="12">
    <location>
        <begin position="91"/>
        <end position="110"/>
    </location>
</feature>
<evidence type="ECO:0000256" key="9">
    <source>
        <dbReference type="ARBA" id="ARBA00023269"/>
    </source>
</evidence>
<reference evidence="13 14" key="1">
    <citation type="submission" date="2015-01" db="EMBL/GenBank/DDBJ databases">
        <title>Evolution of Trichinella species and genotypes.</title>
        <authorList>
            <person name="Korhonen P.K."/>
            <person name="Edoardo P."/>
            <person name="Giuseppe L.R."/>
            <person name="Gasser R.B."/>
        </authorList>
    </citation>
    <scope>NUCLEOTIDE SEQUENCE [LARGE SCALE GENOMIC DNA]</scope>
    <source>
        <strain evidence="13">ISS1029</strain>
    </source>
</reference>
<keyword evidence="14" id="KW-1185">Reference proteome</keyword>
<dbReference type="InterPro" id="IPR032454">
    <property type="entry name" value="Histone_H2A_C"/>
</dbReference>